<reference evidence="1 2" key="1">
    <citation type="journal article" date="2020" name="Front. Microbiol.">
        <title>Single-cell genomics of novel Actinobacteria with the Wood-Ljungdahl pathway discovered in a serpentinizing system.</title>
        <authorList>
            <person name="Merino N."/>
            <person name="Kawai M."/>
            <person name="Boyd E.S."/>
            <person name="Colman D.R."/>
            <person name="McGlynn S.E."/>
            <person name="Nealson K.H."/>
            <person name="Kurokawa K."/>
            <person name="Hongoh Y."/>
        </authorList>
    </citation>
    <scope>NUCLEOTIDE SEQUENCE [LARGE SCALE GENOMIC DNA]</scope>
    <source>
        <strain evidence="1 2">S03</strain>
    </source>
</reference>
<dbReference type="AlphaFoldDB" id="A0A6V8NLA5"/>
<dbReference type="Proteomes" id="UP000574717">
    <property type="component" value="Unassembled WGS sequence"/>
</dbReference>
<accession>A0A6V8NLA5</accession>
<comment type="caution">
    <text evidence="1">The sequence shown here is derived from an EMBL/GenBank/DDBJ whole genome shotgun (WGS) entry which is preliminary data.</text>
</comment>
<evidence type="ECO:0000313" key="2">
    <source>
        <dbReference type="Proteomes" id="UP000574717"/>
    </source>
</evidence>
<dbReference type="EMBL" id="BLRU01000244">
    <property type="protein sequence ID" value="GFP20090.1"/>
    <property type="molecule type" value="Genomic_DNA"/>
</dbReference>
<proteinExistence type="predicted"/>
<name>A0A6V8NLA5_9ACTN</name>
<gene>
    <name evidence="1" type="ORF">HKBW3S03_01593</name>
</gene>
<sequence length="58" mass="6868">MEFDVVYHGRKVTHKDIIFIKTLIANNPDGSSCKNEHSLERMLESSVAHEWKERWPWA</sequence>
<protein>
    <submittedName>
        <fullName evidence="1">Uncharacterized protein</fullName>
    </submittedName>
</protein>
<evidence type="ECO:0000313" key="1">
    <source>
        <dbReference type="EMBL" id="GFP20090.1"/>
    </source>
</evidence>
<organism evidence="1 2">
    <name type="scientific">Candidatus Hakubella thermalkaliphila</name>
    <dbReference type="NCBI Taxonomy" id="2754717"/>
    <lineage>
        <taxon>Bacteria</taxon>
        <taxon>Bacillati</taxon>
        <taxon>Actinomycetota</taxon>
        <taxon>Actinomycetota incertae sedis</taxon>
        <taxon>Candidatus Hakubellales</taxon>
        <taxon>Candidatus Hakubellaceae</taxon>
        <taxon>Candidatus Hakubella</taxon>
    </lineage>
</organism>